<name>A0A934JLV9_9GAMM</name>
<dbReference type="RefSeq" id="WP_199468607.1">
    <property type="nucleotide sequence ID" value="NZ_JAEMNX010000011.1"/>
</dbReference>
<dbReference type="Pfam" id="PF13302">
    <property type="entry name" value="Acetyltransf_3"/>
    <property type="match status" value="1"/>
</dbReference>
<keyword evidence="3" id="KW-1185">Reference proteome</keyword>
<comment type="caution">
    <text evidence="2">The sequence shown here is derived from an EMBL/GenBank/DDBJ whole genome shotgun (WGS) entry which is preliminary data.</text>
</comment>
<dbReference type="SUPFAM" id="SSF55729">
    <property type="entry name" value="Acyl-CoA N-acyltransferases (Nat)"/>
    <property type="match status" value="1"/>
</dbReference>
<organism evidence="2 3">
    <name type="scientific">Marinomonas transparens</name>
    <dbReference type="NCBI Taxonomy" id="2795388"/>
    <lineage>
        <taxon>Bacteria</taxon>
        <taxon>Pseudomonadati</taxon>
        <taxon>Pseudomonadota</taxon>
        <taxon>Gammaproteobacteria</taxon>
        <taxon>Oceanospirillales</taxon>
        <taxon>Oceanospirillaceae</taxon>
        <taxon>Marinomonas</taxon>
    </lineage>
</organism>
<evidence type="ECO:0000259" key="1">
    <source>
        <dbReference type="PROSITE" id="PS51186"/>
    </source>
</evidence>
<accession>A0A934JLV9</accession>
<dbReference type="PROSITE" id="PS51186">
    <property type="entry name" value="GNAT"/>
    <property type="match status" value="1"/>
</dbReference>
<reference evidence="2" key="1">
    <citation type="submission" date="2020-12" db="EMBL/GenBank/DDBJ databases">
        <title>Marinomonas arctica sp. nov., a psychrotolerant bacterium isolated from the Arctic.</title>
        <authorList>
            <person name="Zhang Y."/>
        </authorList>
    </citation>
    <scope>NUCLEOTIDE SEQUENCE</scope>
    <source>
        <strain evidence="2">C1424</strain>
    </source>
</reference>
<feature type="domain" description="N-acetyltransferase" evidence="1">
    <location>
        <begin position="5"/>
        <end position="165"/>
    </location>
</feature>
<gene>
    <name evidence="2" type="ORF">I8J31_10995</name>
</gene>
<dbReference type="GO" id="GO:0016747">
    <property type="term" value="F:acyltransferase activity, transferring groups other than amino-acyl groups"/>
    <property type="evidence" value="ECO:0007669"/>
    <property type="project" value="InterPro"/>
</dbReference>
<dbReference type="Gene3D" id="3.40.630.30">
    <property type="match status" value="1"/>
</dbReference>
<evidence type="ECO:0000313" key="2">
    <source>
        <dbReference type="EMBL" id="MBJ7538201.1"/>
    </source>
</evidence>
<dbReference type="EMBL" id="JAEMNX010000011">
    <property type="protein sequence ID" value="MBJ7538201.1"/>
    <property type="molecule type" value="Genomic_DNA"/>
</dbReference>
<dbReference type="AlphaFoldDB" id="A0A934JLV9"/>
<dbReference type="InterPro" id="IPR000182">
    <property type="entry name" value="GNAT_dom"/>
</dbReference>
<dbReference type="PANTHER" id="PTHR43792">
    <property type="entry name" value="GNAT FAMILY, PUTATIVE (AFU_ORTHOLOGUE AFUA_3G00765)-RELATED-RELATED"/>
    <property type="match status" value="1"/>
</dbReference>
<proteinExistence type="predicted"/>
<evidence type="ECO:0000313" key="3">
    <source>
        <dbReference type="Proteomes" id="UP000628710"/>
    </source>
</evidence>
<dbReference type="InterPro" id="IPR016181">
    <property type="entry name" value="Acyl_CoA_acyltransferase"/>
</dbReference>
<protein>
    <submittedName>
        <fullName evidence="2">GNAT family N-acetyltransferase</fullName>
    </submittedName>
</protein>
<dbReference type="Proteomes" id="UP000628710">
    <property type="component" value="Unassembled WGS sequence"/>
</dbReference>
<sequence length="168" mass="19545">MSNKLIIRQATEADIEEILLFEFRNREWFAQYFPTQALCRQTEMHFKRLLRGRFSALHYLVFLHDEALIGRFTGQVLDEKKHSLEISYRVEKTYTNQGVARYVLRRLLLIWACLGIKEVYANVADHNQASAKVLTSCGFEMTGVEEKALKLNSGIHDCLIFKWVSIGD</sequence>
<dbReference type="InterPro" id="IPR051531">
    <property type="entry name" value="N-acetyltransferase"/>
</dbReference>